<sequence length="86" mass="9393">MKPRIPVLTPSKDGEWVTTASGCAWSSTDRGHRRWMEEHRLATSRKASLDAARTPLGFFGRCTEKKKLTAGTMVGGERGQDCRGGG</sequence>
<accession>A0A9I9DIX8</accession>
<reference evidence="1" key="1">
    <citation type="submission" date="2023-03" db="UniProtKB">
        <authorList>
            <consortium name="EnsemblPlants"/>
        </authorList>
    </citation>
    <scope>IDENTIFICATION</scope>
</reference>
<dbReference type="Gramene" id="MELO3C019051.2.1">
    <property type="protein sequence ID" value="MELO3C019051.2.1"/>
    <property type="gene ID" value="MELO3C019051.2"/>
</dbReference>
<proteinExistence type="predicted"/>
<organism evidence="1">
    <name type="scientific">Cucumis melo</name>
    <name type="common">Muskmelon</name>
    <dbReference type="NCBI Taxonomy" id="3656"/>
    <lineage>
        <taxon>Eukaryota</taxon>
        <taxon>Viridiplantae</taxon>
        <taxon>Streptophyta</taxon>
        <taxon>Embryophyta</taxon>
        <taxon>Tracheophyta</taxon>
        <taxon>Spermatophyta</taxon>
        <taxon>Magnoliopsida</taxon>
        <taxon>eudicotyledons</taxon>
        <taxon>Gunneridae</taxon>
        <taxon>Pentapetalae</taxon>
        <taxon>rosids</taxon>
        <taxon>fabids</taxon>
        <taxon>Cucurbitales</taxon>
        <taxon>Cucurbitaceae</taxon>
        <taxon>Benincaseae</taxon>
        <taxon>Cucumis</taxon>
    </lineage>
</organism>
<dbReference type="AlphaFoldDB" id="A0A9I9DIX8"/>
<evidence type="ECO:0000313" key="1">
    <source>
        <dbReference type="EnsemblPlants" id="MELO3C019051.2.1"/>
    </source>
</evidence>
<protein>
    <submittedName>
        <fullName evidence="1">Uncharacterized protein</fullName>
    </submittedName>
</protein>
<name>A0A9I9DIX8_CUCME</name>
<dbReference type="EnsemblPlants" id="MELO3C019051.2.1">
    <property type="protein sequence ID" value="MELO3C019051.2.1"/>
    <property type="gene ID" value="MELO3C019051.2"/>
</dbReference>